<evidence type="ECO:0000256" key="6">
    <source>
        <dbReference type="ARBA" id="ARBA00023201"/>
    </source>
</evidence>
<evidence type="ECO:0000313" key="8">
    <source>
        <dbReference type="EMBL" id="EEC00891.1"/>
    </source>
</evidence>
<evidence type="ECO:0000256" key="2">
    <source>
        <dbReference type="ARBA" id="ARBA00022847"/>
    </source>
</evidence>
<evidence type="ECO:0000256" key="5">
    <source>
        <dbReference type="ARBA" id="ARBA00023180"/>
    </source>
</evidence>
<keyword evidence="4" id="KW-0406">Ion transport</keyword>
<keyword evidence="1" id="KW-0813">Transport</keyword>
<reference evidence="9" key="2">
    <citation type="submission" date="2020-05" db="UniProtKB">
        <authorList>
            <consortium name="EnsemblMetazoa"/>
        </authorList>
    </citation>
    <scope>IDENTIFICATION</scope>
    <source>
        <strain evidence="9">wikel</strain>
    </source>
</reference>
<sequence>MLVQLQFGLNQVRQQVAWSYGFSVGALFRVLCGEPLVNLPVILKLPMYDERLGQQFPFRTLSMVLSFVTLMATSHLAKRLFTKGVLPQKYDVCCCFMPAAAKDTADKDKEADNTSKGEKQSSRKKPSSAPPTNAPSILEIEENTGEALPSAVSTASQKTAVAGFSKTTAASQEQVADGSQQNDVGKTSKDEAAGTSKKAAGHNKKKKHNRKDKSKTDSLASSVKKETATSDKDGADSFG</sequence>
<dbReference type="HOGENOM" id="CLU_1162267_0_0_1"/>
<dbReference type="PANTHER" id="PTHR45897:SF4">
    <property type="entry name" value="HIGH-AFFINITY CHOLINE TRANSPORTER 1"/>
    <property type="match status" value="1"/>
</dbReference>
<evidence type="ECO:0000256" key="1">
    <source>
        <dbReference type="ARBA" id="ARBA00022448"/>
    </source>
</evidence>
<feature type="compositionally biased region" description="Basic residues" evidence="7">
    <location>
        <begin position="199"/>
        <end position="213"/>
    </location>
</feature>
<dbReference type="PANTHER" id="PTHR45897">
    <property type="entry name" value="HIGH-AFFINITY CHOLINE TRANSPORTER 1"/>
    <property type="match status" value="1"/>
</dbReference>
<organism>
    <name type="scientific">Ixodes scapularis</name>
    <name type="common">Black-legged tick</name>
    <name type="synonym">Deer tick</name>
    <dbReference type="NCBI Taxonomy" id="6945"/>
    <lineage>
        <taxon>Eukaryota</taxon>
        <taxon>Metazoa</taxon>
        <taxon>Ecdysozoa</taxon>
        <taxon>Arthropoda</taxon>
        <taxon>Chelicerata</taxon>
        <taxon>Arachnida</taxon>
        <taxon>Acari</taxon>
        <taxon>Parasitiformes</taxon>
        <taxon>Ixodida</taxon>
        <taxon>Ixodoidea</taxon>
        <taxon>Ixodidae</taxon>
        <taxon>Ixodinae</taxon>
        <taxon>Ixodes</taxon>
    </lineage>
</organism>
<evidence type="ECO:0000313" key="9">
    <source>
        <dbReference type="EnsemblMetazoa" id="ISCW001719-PA"/>
    </source>
</evidence>
<reference evidence="8 10" key="1">
    <citation type="submission" date="2008-03" db="EMBL/GenBank/DDBJ databases">
        <title>Annotation of Ixodes scapularis.</title>
        <authorList>
            <consortium name="Ixodes scapularis Genome Project Consortium"/>
            <person name="Caler E."/>
            <person name="Hannick L.I."/>
            <person name="Bidwell S."/>
            <person name="Joardar V."/>
            <person name="Thiagarajan M."/>
            <person name="Amedeo P."/>
            <person name="Galinsky K.J."/>
            <person name="Schobel S."/>
            <person name="Inman J."/>
            <person name="Hostetler J."/>
            <person name="Miller J."/>
            <person name="Hammond M."/>
            <person name="Megy K."/>
            <person name="Lawson D."/>
            <person name="Kodira C."/>
            <person name="Sutton G."/>
            <person name="Meyer J."/>
            <person name="Hill C.A."/>
            <person name="Birren B."/>
            <person name="Nene V."/>
            <person name="Collins F."/>
            <person name="Alarcon-Chaidez F."/>
            <person name="Wikel S."/>
            <person name="Strausberg R."/>
        </authorList>
    </citation>
    <scope>NUCLEOTIDE SEQUENCE [LARGE SCALE GENOMIC DNA]</scope>
    <source>
        <strain evidence="10">Wikel</strain>
        <strain evidence="8">Wikel colony</strain>
    </source>
</reference>
<evidence type="ECO:0000256" key="4">
    <source>
        <dbReference type="ARBA" id="ARBA00023065"/>
    </source>
</evidence>
<protein>
    <submittedName>
        <fullName evidence="8 9">Uncharacterized protein</fullName>
    </submittedName>
</protein>
<gene>
    <name evidence="8" type="ORF">IscW_ISCW001719</name>
</gene>
<dbReference type="VEuPathDB" id="VectorBase:ISCP_006128"/>
<keyword evidence="3" id="KW-0915">Sodium</keyword>
<dbReference type="EMBL" id="DS624461">
    <property type="protein sequence ID" value="EEC00891.1"/>
    <property type="molecule type" value="Genomic_DNA"/>
</dbReference>
<feature type="region of interest" description="Disordered" evidence="7">
    <location>
        <begin position="169"/>
        <end position="239"/>
    </location>
</feature>
<proteinExistence type="predicted"/>
<keyword evidence="10" id="KW-1185">Reference proteome</keyword>
<dbReference type="OrthoDB" id="6514850at2759"/>
<dbReference type="GO" id="GO:0005886">
    <property type="term" value="C:plasma membrane"/>
    <property type="evidence" value="ECO:0000318"/>
    <property type="project" value="GO_Central"/>
</dbReference>
<dbReference type="EnsemblMetazoa" id="ISCW001719-RA">
    <property type="protein sequence ID" value="ISCW001719-PA"/>
    <property type="gene ID" value="ISCW001719"/>
</dbReference>
<dbReference type="VEuPathDB" id="VectorBase:ISCI001719"/>
<evidence type="ECO:0000313" key="10">
    <source>
        <dbReference type="Proteomes" id="UP000001555"/>
    </source>
</evidence>
<dbReference type="EMBL" id="ABJB010098080">
    <property type="status" value="NOT_ANNOTATED_CDS"/>
    <property type="molecule type" value="Genomic_DNA"/>
</dbReference>
<dbReference type="GO" id="GO:0005307">
    <property type="term" value="F:choline:sodium symporter activity"/>
    <property type="evidence" value="ECO:0000318"/>
    <property type="project" value="GO_Central"/>
</dbReference>
<name>B7P2R9_IXOSC</name>
<dbReference type="GO" id="GO:0008292">
    <property type="term" value="P:acetylcholine biosynthetic process"/>
    <property type="evidence" value="ECO:0000318"/>
    <property type="project" value="GO_Central"/>
</dbReference>
<evidence type="ECO:0000256" key="3">
    <source>
        <dbReference type="ARBA" id="ARBA00023053"/>
    </source>
</evidence>
<feature type="compositionally biased region" description="Basic and acidic residues" evidence="7">
    <location>
        <begin position="223"/>
        <end position="239"/>
    </location>
</feature>
<keyword evidence="2" id="KW-0769">Symport</keyword>
<dbReference type="VEuPathDB" id="VectorBase:ISCW001719"/>
<feature type="compositionally biased region" description="Basic and acidic residues" evidence="7">
    <location>
        <begin position="105"/>
        <end position="121"/>
    </location>
</feature>
<dbReference type="InterPro" id="IPR052244">
    <property type="entry name" value="Choline_transporter"/>
</dbReference>
<dbReference type="AlphaFoldDB" id="B7P2R9"/>
<dbReference type="Proteomes" id="UP000001555">
    <property type="component" value="Unassembled WGS sequence"/>
</dbReference>
<feature type="compositionally biased region" description="Polar residues" evidence="7">
    <location>
        <begin position="169"/>
        <end position="185"/>
    </location>
</feature>
<dbReference type="GO" id="GO:0015871">
    <property type="term" value="P:choline transport"/>
    <property type="evidence" value="ECO:0000318"/>
    <property type="project" value="GO_Central"/>
</dbReference>
<evidence type="ECO:0000256" key="7">
    <source>
        <dbReference type="SAM" id="MobiDB-lite"/>
    </source>
</evidence>
<keyword evidence="5" id="KW-0325">Glycoprotein</keyword>
<accession>B7P2R9</accession>
<keyword evidence="6" id="KW-0739">Sodium transport</keyword>
<dbReference type="InParanoid" id="B7P2R9"/>
<feature type="region of interest" description="Disordered" evidence="7">
    <location>
        <begin position="105"/>
        <end position="135"/>
    </location>
</feature>
<dbReference type="EMBL" id="ABJB010891932">
    <property type="status" value="NOT_ANNOTATED_CDS"/>
    <property type="molecule type" value="Genomic_DNA"/>
</dbReference>
<dbReference type="PaxDb" id="6945-B7P2R9"/>